<feature type="transmembrane region" description="Helical" evidence="2">
    <location>
        <begin position="33"/>
        <end position="51"/>
    </location>
</feature>
<evidence type="ECO:0000313" key="4">
    <source>
        <dbReference type="Proteomes" id="UP001595462"/>
    </source>
</evidence>
<proteinExistence type="predicted"/>
<evidence type="ECO:0000256" key="2">
    <source>
        <dbReference type="SAM" id="Phobius"/>
    </source>
</evidence>
<protein>
    <recommendedName>
        <fullName evidence="5">DUF2933 domain-containing protein</fullName>
    </recommendedName>
</protein>
<evidence type="ECO:0000313" key="3">
    <source>
        <dbReference type="EMBL" id="MFC3105469.1"/>
    </source>
</evidence>
<keyword evidence="2" id="KW-1133">Transmembrane helix</keyword>
<dbReference type="RefSeq" id="WP_380691011.1">
    <property type="nucleotide sequence ID" value="NZ_JBHRSS010000008.1"/>
</dbReference>
<comment type="caution">
    <text evidence="3">The sequence shown here is derived from an EMBL/GenBank/DDBJ whole genome shotgun (WGS) entry which is preliminary data.</text>
</comment>
<feature type="region of interest" description="Disordered" evidence="1">
    <location>
        <begin position="61"/>
        <end position="92"/>
    </location>
</feature>
<keyword evidence="2" id="KW-0472">Membrane</keyword>
<dbReference type="EMBL" id="JBHRSS010000008">
    <property type="protein sequence ID" value="MFC3105469.1"/>
    <property type="molecule type" value="Genomic_DNA"/>
</dbReference>
<feature type="transmembrane region" description="Helical" evidence="2">
    <location>
        <begin position="9"/>
        <end position="27"/>
    </location>
</feature>
<keyword evidence="4" id="KW-1185">Reference proteome</keyword>
<organism evidence="3 4">
    <name type="scientific">Salinisphaera aquimarina</name>
    <dbReference type="NCBI Taxonomy" id="2094031"/>
    <lineage>
        <taxon>Bacteria</taxon>
        <taxon>Pseudomonadati</taxon>
        <taxon>Pseudomonadota</taxon>
        <taxon>Gammaproteobacteria</taxon>
        <taxon>Salinisphaerales</taxon>
        <taxon>Salinisphaeraceae</taxon>
        <taxon>Salinisphaera</taxon>
    </lineage>
</organism>
<evidence type="ECO:0008006" key="5">
    <source>
        <dbReference type="Google" id="ProtNLM"/>
    </source>
</evidence>
<gene>
    <name evidence="3" type="ORF">ACFOSU_16470</name>
</gene>
<name>A0ABV7ERZ4_9GAMM</name>
<keyword evidence="2" id="KW-0812">Transmembrane</keyword>
<evidence type="ECO:0000256" key="1">
    <source>
        <dbReference type="SAM" id="MobiDB-lite"/>
    </source>
</evidence>
<feature type="compositionally biased region" description="Polar residues" evidence="1">
    <location>
        <begin position="64"/>
        <end position="84"/>
    </location>
</feature>
<reference evidence="4" key="1">
    <citation type="journal article" date="2019" name="Int. J. Syst. Evol. Microbiol.">
        <title>The Global Catalogue of Microorganisms (GCM) 10K type strain sequencing project: providing services to taxonomists for standard genome sequencing and annotation.</title>
        <authorList>
            <consortium name="The Broad Institute Genomics Platform"/>
            <consortium name="The Broad Institute Genome Sequencing Center for Infectious Disease"/>
            <person name="Wu L."/>
            <person name="Ma J."/>
        </authorList>
    </citation>
    <scope>NUCLEOTIDE SEQUENCE [LARGE SCALE GENOMIC DNA]</scope>
    <source>
        <strain evidence="4">KCTC 52640</strain>
    </source>
</reference>
<accession>A0ABV7ERZ4</accession>
<dbReference type="Proteomes" id="UP001595462">
    <property type="component" value="Unassembled WGS sequence"/>
</dbReference>
<sequence length="92" mass="9826">MRWIKRQRLLLGGIAMVGLGLAFGWNWLAAVGALPILLSTLPCLIMMGICMKSMQSCSKKEQTAESADAQSTTSPALLSGPSTPHTKDIDHA</sequence>